<dbReference type="AlphaFoldDB" id="A0A1Q2HRJ8"/>
<dbReference type="KEGG" id="pbu:L21SP3_01782"/>
<evidence type="ECO:0000256" key="1">
    <source>
        <dbReference type="ARBA" id="ARBA00006926"/>
    </source>
</evidence>
<evidence type="ECO:0000256" key="2">
    <source>
        <dbReference type="ARBA" id="ARBA00022559"/>
    </source>
</evidence>
<evidence type="ECO:0000313" key="8">
    <source>
        <dbReference type="EMBL" id="AQQ09961.1"/>
    </source>
</evidence>
<evidence type="ECO:0000313" key="9">
    <source>
        <dbReference type="Proteomes" id="UP000188273"/>
    </source>
</evidence>
<reference evidence="9" key="1">
    <citation type="submission" date="2017-02" db="EMBL/GenBank/DDBJ databases">
        <title>Comparative genomics and description of representatives of a novel lineage of planctomycetes thriving in anoxic sediments.</title>
        <authorList>
            <person name="Spring S."/>
            <person name="Bunk B."/>
            <person name="Sproer C."/>
            <person name="Klenk H.-P."/>
        </authorList>
    </citation>
    <scope>NUCLEOTIDE SEQUENCE [LARGE SCALE GENOMIC DNA]</scope>
    <source>
        <strain evidence="9">L21-RPul-D3</strain>
    </source>
</reference>
<dbReference type="GO" id="GO:0006979">
    <property type="term" value="P:response to oxidative stress"/>
    <property type="evidence" value="ECO:0007669"/>
    <property type="project" value="InterPro"/>
</dbReference>
<keyword evidence="9" id="KW-1185">Reference proteome</keyword>
<dbReference type="GO" id="GO:0016787">
    <property type="term" value="F:hydrolase activity"/>
    <property type="evidence" value="ECO:0007669"/>
    <property type="project" value="UniProtKB-KW"/>
</dbReference>
<keyword evidence="2 5" id="KW-0575">Peroxidase</keyword>
<dbReference type="Pfam" id="PF00255">
    <property type="entry name" value="GSHPx"/>
    <property type="match status" value="1"/>
</dbReference>
<keyword evidence="6" id="KW-0732">Signal</keyword>
<dbReference type="PROSITE" id="PS00460">
    <property type="entry name" value="GLUTATHIONE_PEROXID_1"/>
    <property type="match status" value="1"/>
</dbReference>
<dbReference type="PROSITE" id="PS51355">
    <property type="entry name" value="GLUTATHIONE_PEROXID_3"/>
    <property type="match status" value="1"/>
</dbReference>
<dbReference type="InterPro" id="IPR051262">
    <property type="entry name" value="SMP-30/CGR1_Lactonase"/>
</dbReference>
<evidence type="ECO:0000259" key="7">
    <source>
        <dbReference type="Pfam" id="PF08450"/>
    </source>
</evidence>
<organism evidence="8 9">
    <name type="scientific">Sedimentisphaera cyanobacteriorum</name>
    <dbReference type="NCBI Taxonomy" id="1940790"/>
    <lineage>
        <taxon>Bacteria</taxon>
        <taxon>Pseudomonadati</taxon>
        <taxon>Planctomycetota</taxon>
        <taxon>Phycisphaerae</taxon>
        <taxon>Sedimentisphaerales</taxon>
        <taxon>Sedimentisphaeraceae</taxon>
        <taxon>Sedimentisphaera</taxon>
    </lineage>
</organism>
<dbReference type="CDD" id="cd00340">
    <property type="entry name" value="GSH_Peroxidase"/>
    <property type="match status" value="1"/>
</dbReference>
<dbReference type="SUPFAM" id="SSF52833">
    <property type="entry name" value="Thioredoxin-like"/>
    <property type="match status" value="1"/>
</dbReference>
<dbReference type="Gene3D" id="3.40.30.10">
    <property type="entry name" value="Glutaredoxin"/>
    <property type="match status" value="1"/>
</dbReference>
<evidence type="ECO:0000256" key="6">
    <source>
        <dbReference type="SAM" id="SignalP"/>
    </source>
</evidence>
<sequence length="449" mass="50130" precursor="true">MLIRKLAVLTLFALPAAFLSAENSNQHPQPYQLKKLADSFAFTEGPASDPNSSIFFTDIPNNKIHIYTSEGELKTFLKGSKGANGLAFDQSGKLIACLGSAGAVASIDQDKNIKTLACEYKSKPFNSPNDLWLTPEGGIYFTDPRYGRRDNLPQDGEHVYYLPPDSSKAVRVIDDMVRPNGIVGDTKRNLLYVADAGAGKTYRYTPKPDGTLENKELFVKFGSDGMTLDSRGNLYITNKNVMSFNPEGRQILTIETPQRPSNLCFASEKEKKLFITARSSLYCAIMENKLYSFTVNDIDSNPTALCEYQGKVILIVNVASKCGFTQQYADLQSLYEKYKDKGFTILGFPANNFANQEPGTNAEIKNFCTTKFNVTFPMFSKISVKGKDIHPLYDYLTDKNQSGENAHKITWNFNKFLIDRAGNTIAYFGSKTNPMEEKIIQKIEEALQE</sequence>
<dbReference type="PRINTS" id="PR01011">
    <property type="entry name" value="GLUTPROXDASE"/>
</dbReference>
<dbReference type="InterPro" id="IPR000889">
    <property type="entry name" value="Glutathione_peroxidase"/>
</dbReference>
<feature type="chain" id="PRO_5013383689" description="Glutathione peroxidase" evidence="6">
    <location>
        <begin position="22"/>
        <end position="449"/>
    </location>
</feature>
<dbReference type="InterPro" id="IPR029759">
    <property type="entry name" value="GPX_AS"/>
</dbReference>
<keyword evidence="4 5" id="KW-0560">Oxidoreductase</keyword>
<dbReference type="Proteomes" id="UP000188273">
    <property type="component" value="Chromosome"/>
</dbReference>
<feature type="signal peptide" evidence="6">
    <location>
        <begin position="1"/>
        <end position="21"/>
    </location>
</feature>
<dbReference type="InterPro" id="IPR011042">
    <property type="entry name" value="6-blade_b-propeller_TolB-like"/>
</dbReference>
<dbReference type="InterPro" id="IPR036249">
    <property type="entry name" value="Thioredoxin-like_sf"/>
</dbReference>
<dbReference type="Gene3D" id="2.120.10.30">
    <property type="entry name" value="TolB, C-terminal domain"/>
    <property type="match status" value="1"/>
</dbReference>
<dbReference type="InterPro" id="IPR013658">
    <property type="entry name" value="SGL"/>
</dbReference>
<name>A0A1Q2HRJ8_9BACT</name>
<comment type="similarity">
    <text evidence="1 5">Belongs to the glutathione peroxidase family.</text>
</comment>
<dbReference type="EMBL" id="CP019633">
    <property type="protein sequence ID" value="AQQ09961.1"/>
    <property type="molecule type" value="Genomic_DNA"/>
</dbReference>
<dbReference type="RefSeq" id="WP_077540760.1">
    <property type="nucleotide sequence ID" value="NZ_CP019633.1"/>
</dbReference>
<feature type="domain" description="SMP-30/Gluconolactonase/LRE-like region" evidence="7">
    <location>
        <begin position="42"/>
        <end position="277"/>
    </location>
</feature>
<accession>A0A1Q2HRJ8</accession>
<gene>
    <name evidence="8" type="primary">bsaA</name>
    <name evidence="8" type="ORF">L21SP3_01782</name>
</gene>
<dbReference type="GO" id="GO:0004601">
    <property type="term" value="F:peroxidase activity"/>
    <property type="evidence" value="ECO:0007669"/>
    <property type="project" value="UniProtKB-KW"/>
</dbReference>
<dbReference type="OrthoDB" id="272794at2"/>
<dbReference type="Pfam" id="PF08450">
    <property type="entry name" value="SGL"/>
    <property type="match status" value="1"/>
</dbReference>
<evidence type="ECO:0000256" key="4">
    <source>
        <dbReference type="ARBA" id="ARBA00023002"/>
    </source>
</evidence>
<keyword evidence="3" id="KW-0378">Hydrolase</keyword>
<dbReference type="FunFam" id="3.40.30.10:FF:000010">
    <property type="entry name" value="Glutathione peroxidase"/>
    <property type="match status" value="1"/>
</dbReference>
<dbReference type="SUPFAM" id="SSF63829">
    <property type="entry name" value="Calcium-dependent phosphotriesterase"/>
    <property type="match status" value="1"/>
</dbReference>
<evidence type="ECO:0000256" key="5">
    <source>
        <dbReference type="RuleBase" id="RU000499"/>
    </source>
</evidence>
<dbReference type="PANTHER" id="PTHR47572">
    <property type="entry name" value="LIPOPROTEIN-RELATED"/>
    <property type="match status" value="1"/>
</dbReference>
<protein>
    <recommendedName>
        <fullName evidence="5">Glutathione peroxidase</fullName>
    </recommendedName>
</protein>
<dbReference type="PANTHER" id="PTHR47572:SF4">
    <property type="entry name" value="LACTONASE DRP35"/>
    <property type="match status" value="1"/>
</dbReference>
<evidence type="ECO:0000256" key="3">
    <source>
        <dbReference type="ARBA" id="ARBA00022801"/>
    </source>
</evidence>
<proteinExistence type="inferred from homology"/>